<evidence type="ECO:0000256" key="1">
    <source>
        <dbReference type="SAM" id="Phobius"/>
    </source>
</evidence>
<keyword evidence="1" id="KW-1133">Transmembrane helix</keyword>
<reference evidence="3 4" key="1">
    <citation type="journal article" date="2019" name="Syst. Appl. Microbiol.">
        <title>Microvirga tunisiensis sp. nov., a root nodule symbiotic bacterium isolated from Lupinus micranthus and L. luteus grown in Northern Tunisia.</title>
        <authorList>
            <person name="Msaddak A."/>
            <person name="Rejili M."/>
            <person name="Duran D."/>
            <person name="Mars M."/>
            <person name="Palacios J.M."/>
            <person name="Ruiz-Argueso T."/>
            <person name="Rey L."/>
            <person name="Imperial J."/>
        </authorList>
    </citation>
    <scope>NUCLEOTIDE SEQUENCE [LARGE SCALE GENOMIC DNA]</scope>
    <source>
        <strain evidence="3 4">Lmie10</strain>
    </source>
</reference>
<evidence type="ECO:0000259" key="2">
    <source>
        <dbReference type="Pfam" id="PF03703"/>
    </source>
</evidence>
<protein>
    <submittedName>
        <fullName evidence="3">PH domain-containing protein</fullName>
    </submittedName>
</protein>
<keyword evidence="4" id="KW-1185">Reference proteome</keyword>
<evidence type="ECO:0000313" key="3">
    <source>
        <dbReference type="EMBL" id="MPR23835.1"/>
    </source>
</evidence>
<accession>A0A5N7MAF3</accession>
<keyword evidence="1" id="KW-0472">Membrane</keyword>
<keyword evidence="1" id="KW-0812">Transmembrane</keyword>
<sequence>MGTEVSEFRPHWIAFSRAVVIWTLVFASFGYLGVFVSDYPDAFKIWMDVAPWASLILLAGFVFAVLSAWVRWRFSILTVYGGRIEYRIGFIRVRLMTVPLREIANMEVAQGAMQRVLGFGDLVVDMRGASLLRVSDVVSVQQVMALIRSNRDRLLAGDRL</sequence>
<dbReference type="EMBL" id="VOSK01000001">
    <property type="protein sequence ID" value="MPR23835.1"/>
    <property type="molecule type" value="Genomic_DNA"/>
</dbReference>
<gene>
    <name evidence="3" type="ORF">FS320_01015</name>
</gene>
<name>A0A5N7MAF3_9HYPH</name>
<dbReference type="InterPro" id="IPR005182">
    <property type="entry name" value="YdbS-like_PH"/>
</dbReference>
<dbReference type="RefSeq" id="WP_152708732.1">
    <property type="nucleotide sequence ID" value="NZ_VOSJ01000001.1"/>
</dbReference>
<dbReference type="Pfam" id="PF03703">
    <property type="entry name" value="bPH_2"/>
    <property type="match status" value="1"/>
</dbReference>
<feature type="transmembrane region" description="Helical" evidence="1">
    <location>
        <begin position="49"/>
        <end position="70"/>
    </location>
</feature>
<organism evidence="3 4">
    <name type="scientific">Microvirga tunisiensis</name>
    <dbReference type="NCBI Taxonomy" id="2108360"/>
    <lineage>
        <taxon>Bacteria</taxon>
        <taxon>Pseudomonadati</taxon>
        <taxon>Pseudomonadota</taxon>
        <taxon>Alphaproteobacteria</taxon>
        <taxon>Hyphomicrobiales</taxon>
        <taxon>Methylobacteriaceae</taxon>
        <taxon>Microvirga</taxon>
    </lineage>
</organism>
<feature type="transmembrane region" description="Helical" evidence="1">
    <location>
        <begin position="12"/>
        <end position="37"/>
    </location>
</feature>
<evidence type="ECO:0000313" key="4">
    <source>
        <dbReference type="Proteomes" id="UP000403266"/>
    </source>
</evidence>
<dbReference type="AlphaFoldDB" id="A0A5N7MAF3"/>
<proteinExistence type="predicted"/>
<dbReference type="Proteomes" id="UP000403266">
    <property type="component" value="Unassembled WGS sequence"/>
</dbReference>
<feature type="domain" description="YdbS-like PH" evidence="2">
    <location>
        <begin position="72"/>
        <end position="142"/>
    </location>
</feature>
<comment type="caution">
    <text evidence="3">The sequence shown here is derived from an EMBL/GenBank/DDBJ whole genome shotgun (WGS) entry which is preliminary data.</text>
</comment>